<name>A0A2T4VYH9_9HYPH</name>
<dbReference type="EMBL" id="PSQJ01000002">
    <property type="protein sequence ID" value="PTL86828.1"/>
    <property type="molecule type" value="Genomic_DNA"/>
</dbReference>
<evidence type="ECO:0000313" key="1">
    <source>
        <dbReference type="EMBL" id="PTL86828.1"/>
    </source>
</evidence>
<proteinExistence type="predicted"/>
<gene>
    <name evidence="1" type="ORF">C4617_03270</name>
</gene>
<sequence length="120" mass="13947">MNIKKLELSSIMTLSAMFLSGCNLSDQSPVIEPVDQTHTIEHLNRLIKTKDELLAISNGIIDKDDKNIAILNERIKIKDEAIKKRDQWIEYRDQRIENLKKDIEDLLEVFGVKKEEVRQS</sequence>
<evidence type="ECO:0000313" key="2">
    <source>
        <dbReference type="Proteomes" id="UP000240811"/>
    </source>
</evidence>
<reference evidence="2" key="1">
    <citation type="submission" date="2018-02" db="EMBL/GenBank/DDBJ databases">
        <title>Genome sequence of Candidatus Liberibacter europaeus.</title>
        <authorList>
            <person name="Frampton R.A."/>
            <person name="Thompson S.M."/>
            <person name="David C."/>
            <person name="Addison S.M."/>
            <person name="Smith G.R."/>
        </authorList>
    </citation>
    <scope>NUCLEOTIDE SEQUENCE [LARGE SCALE GENOMIC DNA]</scope>
</reference>
<dbReference type="Proteomes" id="UP000240811">
    <property type="component" value="Unassembled WGS sequence"/>
</dbReference>
<dbReference type="AlphaFoldDB" id="A0A2T4VYH9"/>
<organism evidence="1 2">
    <name type="scientific">Candidatus Liberibacter europaeus</name>
    <dbReference type="NCBI Taxonomy" id="744859"/>
    <lineage>
        <taxon>Bacteria</taxon>
        <taxon>Pseudomonadati</taxon>
        <taxon>Pseudomonadota</taxon>
        <taxon>Alphaproteobacteria</taxon>
        <taxon>Hyphomicrobiales</taxon>
        <taxon>Rhizobiaceae</taxon>
        <taxon>Liberibacter</taxon>
    </lineage>
</organism>
<protein>
    <submittedName>
        <fullName evidence="1">Uncharacterized protein</fullName>
    </submittedName>
</protein>
<dbReference type="PROSITE" id="PS51257">
    <property type="entry name" value="PROKAR_LIPOPROTEIN"/>
    <property type="match status" value="1"/>
</dbReference>
<comment type="caution">
    <text evidence="1">The sequence shown here is derived from an EMBL/GenBank/DDBJ whole genome shotgun (WGS) entry which is preliminary data.</text>
</comment>
<accession>A0A2T4VYH9</accession>